<evidence type="ECO:0000256" key="4">
    <source>
        <dbReference type="ARBA" id="ARBA00022723"/>
    </source>
</evidence>
<comment type="similarity">
    <text evidence="8">Belongs to the peptidase M28 family. M28E subfamily.</text>
</comment>
<dbReference type="GO" id="GO:0008235">
    <property type="term" value="F:metalloexopeptidase activity"/>
    <property type="evidence" value="ECO:0007669"/>
    <property type="project" value="InterPro"/>
</dbReference>
<dbReference type="OrthoDB" id="2214at2759"/>
<comment type="cofactor">
    <cofactor evidence="1">
        <name>Zn(2+)</name>
        <dbReference type="ChEBI" id="CHEBI:29105"/>
    </cofactor>
</comment>
<keyword evidence="3" id="KW-0645">Protease</keyword>
<evidence type="ECO:0000313" key="13">
    <source>
        <dbReference type="Proteomes" id="UP000332933"/>
    </source>
</evidence>
<proteinExistence type="inferred from homology"/>
<dbReference type="GO" id="GO:0004177">
    <property type="term" value="F:aminopeptidase activity"/>
    <property type="evidence" value="ECO:0007669"/>
    <property type="project" value="UniProtKB-KW"/>
</dbReference>
<feature type="domain" description="Peptidase M28" evidence="10">
    <location>
        <begin position="134"/>
        <end position="343"/>
    </location>
</feature>
<dbReference type="InterPro" id="IPR045175">
    <property type="entry name" value="M28_fam"/>
</dbReference>
<dbReference type="Pfam" id="PF04389">
    <property type="entry name" value="Peptidase_M28"/>
    <property type="match status" value="1"/>
</dbReference>
<dbReference type="SUPFAM" id="SSF53187">
    <property type="entry name" value="Zn-dependent exopeptidases"/>
    <property type="match status" value="1"/>
</dbReference>
<keyword evidence="6" id="KW-0378">Hydrolase</keyword>
<keyword evidence="13" id="KW-1185">Reference proteome</keyword>
<evidence type="ECO:0000256" key="6">
    <source>
        <dbReference type="ARBA" id="ARBA00022801"/>
    </source>
</evidence>
<evidence type="ECO:0000313" key="11">
    <source>
        <dbReference type="EMBL" id="KAF0690611.1"/>
    </source>
</evidence>
<dbReference type="EMBL" id="VJMH01006370">
    <property type="protein sequence ID" value="KAF0690611.1"/>
    <property type="molecule type" value="Genomic_DNA"/>
</dbReference>
<dbReference type="Proteomes" id="UP000332933">
    <property type="component" value="Unassembled WGS sequence"/>
</dbReference>
<reference evidence="12 13" key="1">
    <citation type="submission" date="2019-03" db="EMBL/GenBank/DDBJ databases">
        <authorList>
            <person name="Gaulin E."/>
            <person name="Dumas B."/>
        </authorList>
    </citation>
    <scope>NUCLEOTIDE SEQUENCE [LARGE SCALE GENOMIC DNA]</scope>
    <source>
        <strain evidence="12">CBS 568.67</strain>
    </source>
</reference>
<evidence type="ECO:0000256" key="3">
    <source>
        <dbReference type="ARBA" id="ARBA00022670"/>
    </source>
</evidence>
<dbReference type="InterPro" id="IPR007484">
    <property type="entry name" value="Peptidase_M28"/>
</dbReference>
<organism evidence="12 13">
    <name type="scientific">Aphanomyces stellatus</name>
    <dbReference type="NCBI Taxonomy" id="120398"/>
    <lineage>
        <taxon>Eukaryota</taxon>
        <taxon>Sar</taxon>
        <taxon>Stramenopiles</taxon>
        <taxon>Oomycota</taxon>
        <taxon>Saprolegniomycetes</taxon>
        <taxon>Saprolegniales</taxon>
        <taxon>Verrucalvaceae</taxon>
        <taxon>Aphanomyces</taxon>
    </lineage>
</organism>
<evidence type="ECO:0000256" key="5">
    <source>
        <dbReference type="ARBA" id="ARBA00022729"/>
    </source>
</evidence>
<feature type="chain" id="PRO_5033437449" evidence="9">
    <location>
        <begin position="18"/>
        <end position="354"/>
    </location>
</feature>
<evidence type="ECO:0000256" key="9">
    <source>
        <dbReference type="SAM" id="SignalP"/>
    </source>
</evidence>
<dbReference type="GO" id="GO:0046872">
    <property type="term" value="F:metal ion binding"/>
    <property type="evidence" value="ECO:0007669"/>
    <property type="project" value="UniProtKB-KW"/>
</dbReference>
<evidence type="ECO:0000256" key="1">
    <source>
        <dbReference type="ARBA" id="ARBA00001947"/>
    </source>
</evidence>
<dbReference type="Gene3D" id="3.40.630.10">
    <property type="entry name" value="Zn peptidases"/>
    <property type="match status" value="1"/>
</dbReference>
<keyword evidence="2" id="KW-0031">Aminopeptidase</keyword>
<keyword evidence="4" id="KW-0479">Metal-binding</keyword>
<evidence type="ECO:0000256" key="2">
    <source>
        <dbReference type="ARBA" id="ARBA00022438"/>
    </source>
</evidence>
<keyword evidence="5 9" id="KW-0732">Signal</keyword>
<evidence type="ECO:0000259" key="10">
    <source>
        <dbReference type="Pfam" id="PF04389"/>
    </source>
</evidence>
<dbReference type="PANTHER" id="PTHR12147">
    <property type="entry name" value="METALLOPEPTIDASE M28 FAMILY MEMBER"/>
    <property type="match status" value="1"/>
</dbReference>
<feature type="signal peptide" evidence="9">
    <location>
        <begin position="1"/>
        <end position="17"/>
    </location>
</feature>
<evidence type="ECO:0000313" key="12">
    <source>
        <dbReference type="EMBL" id="VFT94752.1"/>
    </source>
</evidence>
<accession>A0A485L8Z7</accession>
<dbReference type="AlphaFoldDB" id="A0A485L8Z7"/>
<reference evidence="11" key="2">
    <citation type="submission" date="2019-06" db="EMBL/GenBank/DDBJ databases">
        <title>Genomics analysis of Aphanomyces spp. identifies a new class of oomycete effector associated with host adaptation.</title>
        <authorList>
            <person name="Gaulin E."/>
        </authorList>
    </citation>
    <scope>NUCLEOTIDE SEQUENCE</scope>
    <source>
        <strain evidence="11">CBS 578.67</strain>
    </source>
</reference>
<dbReference type="EMBL" id="CAADRA010006391">
    <property type="protein sequence ID" value="VFT94752.1"/>
    <property type="molecule type" value="Genomic_DNA"/>
</dbReference>
<sequence>MTSILAIWIAFVAASTAVSQPARPYPFTFDDVMAASMRSFFDFDSSKHPIESNYPAAPAFPGIVSAINSQINPRDLNATLTTFVSRFRNRIYDSVEGNQSCEWLVDRVEALANQRSDLKLSVRRFHHPWGQASVLARIEPTNGAPHADILIASAHQDSINWRDRGTDDQMVAPGADDDGSGTVTILAALTALLASPAWHPTRPVEFHWYSGEEEGLLGSHAVVRDYVANHVTVYGDLQLDMTGYFRPGTAPVVNLVDDFTTPTLMSFLDSLVQSYLDIPAVHGVCGYACTDHASWFEAGFPASHAGEARMIDTNPYMHSREDTLDKIDFNHMAEFAKLVVAYVVELSQAPTSAE</sequence>
<evidence type="ECO:0000256" key="8">
    <source>
        <dbReference type="ARBA" id="ARBA00043962"/>
    </source>
</evidence>
<dbReference type="GO" id="GO:0006508">
    <property type="term" value="P:proteolysis"/>
    <property type="evidence" value="ECO:0007669"/>
    <property type="project" value="UniProtKB-KW"/>
</dbReference>
<evidence type="ECO:0000256" key="7">
    <source>
        <dbReference type="ARBA" id="ARBA00022833"/>
    </source>
</evidence>
<gene>
    <name evidence="12" type="primary">Aste57867_18013</name>
    <name evidence="11" type="ORF">As57867_017951</name>
    <name evidence="12" type="ORF">ASTE57867_18013</name>
</gene>
<dbReference type="PANTHER" id="PTHR12147:SF56">
    <property type="entry name" value="AMINOPEPTIDASE YDR415C-RELATED"/>
    <property type="match status" value="1"/>
</dbReference>
<name>A0A485L8Z7_9STRA</name>
<protein>
    <submittedName>
        <fullName evidence="12">Aste57867_18013 protein</fullName>
    </submittedName>
</protein>
<keyword evidence="7" id="KW-0862">Zinc</keyword>